<keyword evidence="3" id="KW-1185">Reference proteome</keyword>
<dbReference type="AlphaFoldDB" id="A0A433SF41"/>
<dbReference type="SUPFAM" id="SSF51197">
    <property type="entry name" value="Clavaminate synthase-like"/>
    <property type="match status" value="1"/>
</dbReference>
<dbReference type="PANTHER" id="PTHR20883">
    <property type="entry name" value="PHYTANOYL-COA DIOXYGENASE DOMAIN CONTAINING 1"/>
    <property type="match status" value="1"/>
</dbReference>
<accession>A0A433SF41</accession>
<gene>
    <name evidence="2" type="ORF">CUZ56_01284</name>
</gene>
<dbReference type="RefSeq" id="WP_126979295.1">
    <property type="nucleotide sequence ID" value="NZ_PQSP01000002.1"/>
</dbReference>
<dbReference type="InterPro" id="IPR008775">
    <property type="entry name" value="Phytyl_CoA_dOase-like"/>
</dbReference>
<comment type="cofactor">
    <cofactor evidence="1">
        <name>Fe(2+)</name>
        <dbReference type="ChEBI" id="CHEBI:29033"/>
    </cofactor>
</comment>
<evidence type="ECO:0008006" key="4">
    <source>
        <dbReference type="Google" id="ProtNLM"/>
    </source>
</evidence>
<proteinExistence type="predicted"/>
<dbReference type="OrthoDB" id="9791262at2"/>
<name>A0A433SF41_9BURK</name>
<evidence type="ECO:0000256" key="1">
    <source>
        <dbReference type="ARBA" id="ARBA00001954"/>
    </source>
</evidence>
<dbReference type="GO" id="GO:0005506">
    <property type="term" value="F:iron ion binding"/>
    <property type="evidence" value="ECO:0007669"/>
    <property type="project" value="UniProtKB-ARBA"/>
</dbReference>
<reference evidence="2 3" key="1">
    <citation type="submission" date="2018-01" db="EMBL/GenBank/DDBJ databases">
        <title>Saezia sanguinis gen. nov., sp. nov., in the order Burkholderiales isolated from human blood.</title>
        <authorList>
            <person name="Medina-Pascual M.J."/>
            <person name="Valdezate S."/>
            <person name="Monzon S."/>
            <person name="Cuesta I."/>
            <person name="Carrasco G."/>
            <person name="Villalon P."/>
            <person name="Saez-Nieto J.A."/>
        </authorList>
    </citation>
    <scope>NUCLEOTIDE SEQUENCE [LARGE SCALE GENOMIC DNA]</scope>
    <source>
        <strain evidence="2 3">CNM695-12</strain>
    </source>
</reference>
<dbReference type="Proteomes" id="UP000286947">
    <property type="component" value="Unassembled WGS sequence"/>
</dbReference>
<dbReference type="Gene3D" id="2.60.120.620">
    <property type="entry name" value="q2cbj1_9rhob like domain"/>
    <property type="match status" value="1"/>
</dbReference>
<evidence type="ECO:0000313" key="2">
    <source>
        <dbReference type="EMBL" id="RUS67340.1"/>
    </source>
</evidence>
<dbReference type="GO" id="GO:0016706">
    <property type="term" value="F:2-oxoglutarate-dependent dioxygenase activity"/>
    <property type="evidence" value="ECO:0007669"/>
    <property type="project" value="UniProtKB-ARBA"/>
</dbReference>
<evidence type="ECO:0000313" key="3">
    <source>
        <dbReference type="Proteomes" id="UP000286947"/>
    </source>
</evidence>
<dbReference type="PANTHER" id="PTHR20883:SF48">
    <property type="entry name" value="ECTOINE DIOXYGENASE"/>
    <property type="match status" value="1"/>
</dbReference>
<organism evidence="2 3">
    <name type="scientific">Saezia sanguinis</name>
    <dbReference type="NCBI Taxonomy" id="1965230"/>
    <lineage>
        <taxon>Bacteria</taxon>
        <taxon>Pseudomonadati</taxon>
        <taxon>Pseudomonadota</taxon>
        <taxon>Betaproteobacteria</taxon>
        <taxon>Burkholderiales</taxon>
        <taxon>Saeziaceae</taxon>
        <taxon>Saezia</taxon>
    </lineage>
</organism>
<dbReference type="EMBL" id="PQSP01000002">
    <property type="protein sequence ID" value="RUS67340.1"/>
    <property type="molecule type" value="Genomic_DNA"/>
</dbReference>
<comment type="caution">
    <text evidence="2">The sequence shown here is derived from an EMBL/GenBank/DDBJ whole genome shotgun (WGS) entry which is preliminary data.</text>
</comment>
<protein>
    <recommendedName>
        <fullName evidence="4">Ectoine dioxygenase</fullName>
    </recommendedName>
</protein>
<dbReference type="Pfam" id="PF05721">
    <property type="entry name" value="PhyH"/>
    <property type="match status" value="1"/>
</dbReference>
<sequence length="229" mass="25670">MLSTELQHTSSPDFLHTQGYAVIPNVLSEAQCAQLLQHTAPFQTRSRSSRTALSLPWCQELARQLKTHPAIKPLLVPDAVAVQCTYFEKSADRNWLVSIHQDLSAPVAQRVDHPQLQGWSEKEGQVFMQPPESIMRQMLALRLHLEPCTETDGPLKVYPRTHHHIDYAPDSAQDREEVTLTAATGTVIAMKPMTLHASSKASGHSKRRLLHFLMGPADLPYGLQWEMAV</sequence>